<evidence type="ECO:0000313" key="2">
    <source>
        <dbReference type="Proteomes" id="UP001054902"/>
    </source>
</evidence>
<accession>A0AAD3D976</accession>
<reference evidence="1 2" key="1">
    <citation type="journal article" date="2021" name="Sci. Rep.">
        <title>The genome of the diatom Chaetoceros tenuissimus carries an ancient integrated fragment of an extant virus.</title>
        <authorList>
            <person name="Hongo Y."/>
            <person name="Kimura K."/>
            <person name="Takaki Y."/>
            <person name="Yoshida Y."/>
            <person name="Baba S."/>
            <person name="Kobayashi G."/>
            <person name="Nagasaki K."/>
            <person name="Hano T."/>
            <person name="Tomaru Y."/>
        </authorList>
    </citation>
    <scope>NUCLEOTIDE SEQUENCE [LARGE SCALE GENOMIC DNA]</scope>
    <source>
        <strain evidence="1 2">NIES-3715</strain>
    </source>
</reference>
<organism evidence="1 2">
    <name type="scientific">Chaetoceros tenuissimus</name>
    <dbReference type="NCBI Taxonomy" id="426638"/>
    <lineage>
        <taxon>Eukaryota</taxon>
        <taxon>Sar</taxon>
        <taxon>Stramenopiles</taxon>
        <taxon>Ochrophyta</taxon>
        <taxon>Bacillariophyta</taxon>
        <taxon>Coscinodiscophyceae</taxon>
        <taxon>Chaetocerotophycidae</taxon>
        <taxon>Chaetocerotales</taxon>
        <taxon>Chaetocerotaceae</taxon>
        <taxon>Chaetoceros</taxon>
    </lineage>
</organism>
<sequence length="539" mass="61700">MRKSLVRDASQRNPAPVDYKKQLGRIDRIPMLSRIVLMLEQNRKALGLGEASIEDMEQLSFLIYDSMEAPTRTFHTIEHLFDLHYGADPIQTSAIAFHDIIYYQIDGGLSERQSRCLHDIFTDQNGKLFITKHKLEQTIEIVMDVFGFEYGQLLDPFKGMNEFLSACVAARVFTGIDGISKYNQELNAKRSACIEMTIPFRKENADGQRTVDVLYDRLCKMDDKYDFGWDEPEIVQAVQRAADLGNRDLANFAWKDHGAFLSNTWKLLPESNVKLRTRAFYLSDMQNALFKMVNFFSHLDPTSLFIAFRDPKEEKRQEANTKEAARNIRCARSYVASKFIGITALCAIADLTGGDTPCQHFTGDRKNTPHRKNSDQIHFYLDWLKKPERGVTCDHDVMKVLRKGRKEEDNFDSRNSPLGAFVYSYLGDEGLDAALKYAECPMDAMHALTFLEHLPIKMVIEIIVAASKTCLIRKEKILNIIEELPSVFQEKYDAMYIQGEDVSELTMSSVSTTDSIFNVVHRSLDSIKENNCLSFMKQN</sequence>
<protein>
    <submittedName>
        <fullName evidence="1">Uncharacterized protein</fullName>
    </submittedName>
</protein>
<dbReference type="AlphaFoldDB" id="A0AAD3D976"/>
<keyword evidence="2" id="KW-1185">Reference proteome</keyword>
<evidence type="ECO:0000313" key="1">
    <source>
        <dbReference type="EMBL" id="GFH58780.1"/>
    </source>
</evidence>
<name>A0AAD3D976_9STRA</name>
<dbReference type="Proteomes" id="UP001054902">
    <property type="component" value="Unassembled WGS sequence"/>
</dbReference>
<comment type="caution">
    <text evidence="1">The sequence shown here is derived from an EMBL/GenBank/DDBJ whole genome shotgun (WGS) entry which is preliminary data.</text>
</comment>
<proteinExistence type="predicted"/>
<gene>
    <name evidence="1" type="ORF">CTEN210_15256</name>
</gene>
<dbReference type="EMBL" id="BLLK01000062">
    <property type="protein sequence ID" value="GFH58780.1"/>
    <property type="molecule type" value="Genomic_DNA"/>
</dbReference>